<dbReference type="GO" id="GO:0005778">
    <property type="term" value="C:peroxisomal membrane"/>
    <property type="evidence" value="ECO:0007669"/>
    <property type="project" value="UniProtKB-SubCell"/>
</dbReference>
<comment type="caution">
    <text evidence="17">The sequence shown here is derived from an EMBL/GenBank/DDBJ whole genome shotgun (WGS) entry which is preliminary data.</text>
</comment>
<evidence type="ECO:0000313" key="17">
    <source>
        <dbReference type="EMBL" id="KAK9506318.1"/>
    </source>
</evidence>
<dbReference type="GO" id="GO:1990429">
    <property type="term" value="C:peroxisomal importomer complex"/>
    <property type="evidence" value="ECO:0007669"/>
    <property type="project" value="TreeGrafter"/>
</dbReference>
<dbReference type="GO" id="GO:0004842">
    <property type="term" value="F:ubiquitin-protein transferase activity"/>
    <property type="evidence" value="ECO:0007669"/>
    <property type="project" value="TreeGrafter"/>
</dbReference>
<evidence type="ECO:0000256" key="2">
    <source>
        <dbReference type="ARBA" id="ARBA00004906"/>
    </source>
</evidence>
<keyword evidence="10" id="KW-0653">Protein transport</keyword>
<name>A0AAW1D8C9_9HEMI</name>
<evidence type="ECO:0000256" key="12">
    <source>
        <dbReference type="ARBA" id="ARBA00023136"/>
    </source>
</evidence>
<dbReference type="InterPro" id="IPR013083">
    <property type="entry name" value="Znf_RING/FYVE/PHD"/>
</dbReference>
<dbReference type="PANTHER" id="PTHR12888:SF0">
    <property type="entry name" value="PEROXISOME ASSEMBLY PROTEIN 12"/>
    <property type="match status" value="1"/>
</dbReference>
<dbReference type="Pfam" id="PF04757">
    <property type="entry name" value="Pex2_Pex12"/>
    <property type="match status" value="1"/>
</dbReference>
<dbReference type="InterPro" id="IPR001841">
    <property type="entry name" value="Znf_RING"/>
</dbReference>
<comment type="function">
    <text evidence="15">Component of a retrotranslocation channel required for peroxisome organization by mediating export of the PEX5 receptor from peroxisomes to the cytosol, thereby promoting PEX5 recycling.</text>
</comment>
<evidence type="ECO:0000259" key="16">
    <source>
        <dbReference type="SMART" id="SM00184"/>
    </source>
</evidence>
<protein>
    <recommendedName>
        <fullName evidence="4 15">Peroxisome assembly protein 12</fullName>
    </recommendedName>
    <alternativeName>
        <fullName evidence="14 15">Peroxin-12</fullName>
    </alternativeName>
</protein>
<dbReference type="CDD" id="cd16451">
    <property type="entry name" value="mRING_PEX12"/>
    <property type="match status" value="1"/>
</dbReference>
<evidence type="ECO:0000256" key="5">
    <source>
        <dbReference type="ARBA" id="ARBA00022448"/>
    </source>
</evidence>
<keyword evidence="18" id="KW-1185">Reference proteome</keyword>
<reference evidence="17 18" key="1">
    <citation type="submission" date="2022-12" db="EMBL/GenBank/DDBJ databases">
        <title>Chromosome-level genome assembly of true bugs.</title>
        <authorList>
            <person name="Ma L."/>
            <person name="Li H."/>
        </authorList>
    </citation>
    <scope>NUCLEOTIDE SEQUENCE [LARGE SCALE GENOMIC DNA]</scope>
    <source>
        <strain evidence="17">Lab_2022b</strain>
    </source>
</reference>
<accession>A0AAW1D8C9</accession>
<dbReference type="GO" id="GO:0006513">
    <property type="term" value="P:protein monoubiquitination"/>
    <property type="evidence" value="ECO:0007669"/>
    <property type="project" value="TreeGrafter"/>
</dbReference>
<evidence type="ECO:0000256" key="3">
    <source>
        <dbReference type="ARBA" id="ARBA00008704"/>
    </source>
</evidence>
<feature type="domain" description="RING-type" evidence="16">
    <location>
        <begin position="270"/>
        <end position="308"/>
    </location>
</feature>
<dbReference type="GO" id="GO:0008270">
    <property type="term" value="F:zinc ion binding"/>
    <property type="evidence" value="ECO:0007669"/>
    <property type="project" value="UniProtKB-KW"/>
</dbReference>
<dbReference type="SUPFAM" id="SSF57850">
    <property type="entry name" value="RING/U-box"/>
    <property type="match status" value="1"/>
</dbReference>
<dbReference type="EMBL" id="JAPXFL010000005">
    <property type="protein sequence ID" value="KAK9506318.1"/>
    <property type="molecule type" value="Genomic_DNA"/>
</dbReference>
<evidence type="ECO:0000256" key="10">
    <source>
        <dbReference type="ARBA" id="ARBA00022927"/>
    </source>
</evidence>
<keyword evidence="9" id="KW-0862">Zinc</keyword>
<keyword evidence="13 15" id="KW-0576">Peroxisome</keyword>
<keyword evidence="6" id="KW-0812">Transmembrane</keyword>
<keyword evidence="12 15" id="KW-0472">Membrane</keyword>
<evidence type="ECO:0000256" key="4">
    <source>
        <dbReference type="ARBA" id="ARBA00018980"/>
    </source>
</evidence>
<evidence type="ECO:0000256" key="14">
    <source>
        <dbReference type="ARBA" id="ARBA00029692"/>
    </source>
</evidence>
<evidence type="ECO:0000256" key="13">
    <source>
        <dbReference type="ARBA" id="ARBA00023140"/>
    </source>
</evidence>
<evidence type="ECO:0000256" key="11">
    <source>
        <dbReference type="ARBA" id="ARBA00022989"/>
    </source>
</evidence>
<dbReference type="Proteomes" id="UP001461498">
    <property type="component" value="Unassembled WGS sequence"/>
</dbReference>
<keyword evidence="7" id="KW-0479">Metal-binding</keyword>
<keyword evidence="5" id="KW-0813">Transport</keyword>
<evidence type="ECO:0000256" key="15">
    <source>
        <dbReference type="PIRNR" id="PIRNR038074"/>
    </source>
</evidence>
<dbReference type="SMART" id="SM00184">
    <property type="entry name" value="RING"/>
    <property type="match status" value="1"/>
</dbReference>
<comment type="subcellular location">
    <subcellularLocation>
        <location evidence="1">Peroxisome membrane</location>
        <topology evidence="1">Multi-pass membrane protein</topology>
    </subcellularLocation>
</comment>
<keyword evidence="8" id="KW-0863">Zinc-finger</keyword>
<comment type="similarity">
    <text evidence="3 15">Belongs to the pex2/pex10/pex12 family.</text>
</comment>
<gene>
    <name evidence="17" type="ORF">O3M35_008275</name>
</gene>
<comment type="pathway">
    <text evidence="2">Protein modification; protein ubiquitination.</text>
</comment>
<evidence type="ECO:0000256" key="6">
    <source>
        <dbReference type="ARBA" id="ARBA00022692"/>
    </source>
</evidence>
<proteinExistence type="inferred from homology"/>
<evidence type="ECO:0000256" key="9">
    <source>
        <dbReference type="ARBA" id="ARBA00022833"/>
    </source>
</evidence>
<dbReference type="PIRSF" id="PIRSF038074">
    <property type="entry name" value="Peroxisome_assembly_p12"/>
    <property type="match status" value="1"/>
</dbReference>
<evidence type="ECO:0000256" key="1">
    <source>
        <dbReference type="ARBA" id="ARBA00004585"/>
    </source>
</evidence>
<evidence type="ECO:0000313" key="18">
    <source>
        <dbReference type="Proteomes" id="UP001461498"/>
    </source>
</evidence>
<dbReference type="PANTHER" id="PTHR12888">
    <property type="entry name" value="PEROXISOME ASSEMBLY PROTEIN 12 PEROXIN-12"/>
    <property type="match status" value="1"/>
</dbReference>
<dbReference type="GO" id="GO:0016558">
    <property type="term" value="P:protein import into peroxisome matrix"/>
    <property type="evidence" value="ECO:0007669"/>
    <property type="project" value="UniProtKB-UniRule"/>
</dbReference>
<evidence type="ECO:0000256" key="8">
    <source>
        <dbReference type="ARBA" id="ARBA00022771"/>
    </source>
</evidence>
<dbReference type="InterPro" id="IPR006845">
    <property type="entry name" value="Pex_N"/>
</dbReference>
<sequence length="324" mass="38006">MAENALYISSVEHIKPSIFELVAQESLLNTLNPSYNLLCKILKIKCRQKLSWFFNYQEEWFLFINLLLQTHYMRLFKGSFSEAFYGLKRIPLKNESNKLSRYSMTMSLFCIVGLPYLSVKLKNFIESYQLKEEMINITTDEKKKIRLMLIAYKSTCTVNEILKFYYLLRYISGFSEIHSPLLKLSGVKLVHHNIDVPSWKELITDYFSNKKRISKIVLPVTYKFLSQILEISAFTIQFLSWWHSDEIKTKLNTLPIPPALNPERNVKNLCPICHQKRKVEVVLQSSGYVYCFRCIKEELQKTGKCPVTNLPASPEHLVRIYSVK</sequence>
<evidence type="ECO:0000256" key="7">
    <source>
        <dbReference type="ARBA" id="ARBA00022723"/>
    </source>
</evidence>
<keyword evidence="11" id="KW-1133">Transmembrane helix</keyword>
<dbReference type="InterPro" id="IPR017375">
    <property type="entry name" value="PEX12"/>
</dbReference>
<dbReference type="Gene3D" id="3.30.40.10">
    <property type="entry name" value="Zinc/RING finger domain, C3HC4 (zinc finger)"/>
    <property type="match status" value="1"/>
</dbReference>
<dbReference type="AlphaFoldDB" id="A0AAW1D8C9"/>
<organism evidence="17 18">
    <name type="scientific">Rhynocoris fuscipes</name>
    <dbReference type="NCBI Taxonomy" id="488301"/>
    <lineage>
        <taxon>Eukaryota</taxon>
        <taxon>Metazoa</taxon>
        <taxon>Ecdysozoa</taxon>
        <taxon>Arthropoda</taxon>
        <taxon>Hexapoda</taxon>
        <taxon>Insecta</taxon>
        <taxon>Pterygota</taxon>
        <taxon>Neoptera</taxon>
        <taxon>Paraneoptera</taxon>
        <taxon>Hemiptera</taxon>
        <taxon>Heteroptera</taxon>
        <taxon>Panheteroptera</taxon>
        <taxon>Cimicomorpha</taxon>
        <taxon>Reduviidae</taxon>
        <taxon>Harpactorinae</taxon>
        <taxon>Harpactorini</taxon>
        <taxon>Rhynocoris</taxon>
    </lineage>
</organism>